<dbReference type="InterPro" id="IPR036318">
    <property type="entry name" value="FAD-bd_PCMH-like_sf"/>
</dbReference>
<dbReference type="InterPro" id="IPR036683">
    <property type="entry name" value="CO_DH_flav_C_dom_sf"/>
</dbReference>
<dbReference type="PANTHER" id="PTHR42659">
    <property type="entry name" value="XANTHINE DEHYDROGENASE SUBUNIT C-RELATED"/>
    <property type="match status" value="1"/>
</dbReference>
<dbReference type="InterPro" id="IPR016167">
    <property type="entry name" value="FAD-bd_PCMH_sub1"/>
</dbReference>
<dbReference type="SMART" id="SM01092">
    <property type="entry name" value="CO_deh_flav_C"/>
    <property type="match status" value="1"/>
</dbReference>
<dbReference type="GO" id="GO:0016491">
    <property type="term" value="F:oxidoreductase activity"/>
    <property type="evidence" value="ECO:0007669"/>
    <property type="project" value="UniProtKB-KW"/>
</dbReference>
<evidence type="ECO:0000313" key="5">
    <source>
        <dbReference type="Proteomes" id="UP000194137"/>
    </source>
</evidence>
<dbReference type="Gene3D" id="3.30.465.10">
    <property type="match status" value="1"/>
</dbReference>
<dbReference type="InterPro" id="IPR002346">
    <property type="entry name" value="Mopterin_DH_FAD-bd"/>
</dbReference>
<keyword evidence="1" id="KW-0285">Flavoprotein</keyword>
<proteinExistence type="predicted"/>
<gene>
    <name evidence="4" type="ORF">CAK95_14255</name>
</gene>
<sequence>MKPPAFEYAAPLTIDEAVKLLASSSGGAKVISGGQSLMPMLAFRLAAPDLLVDLKRLSGLNQITISDDGIHLGARVRWCDIEADNRLAKCHPLLAKAIEHVAHYQVRNRGTVGGSLAHADPSAEMPGIAVTCDAVLTIVGSAGTRTEVATNFFTGPLQTTLGSDEILTDVLLPAWSAERRWAFLEFARRKGDFAMAGVALFYDLDGAGRVTNTHIGAIGVADCPIRLHAVETVLNGKVLDDQAIAAAAKTVHETVEPPSDIHAPSAYRRSLLATLLERGLRQSATRGS</sequence>
<keyword evidence="3" id="KW-0560">Oxidoreductase</keyword>
<dbReference type="RefSeq" id="WP_086088510.1">
    <property type="nucleotide sequence ID" value="NZ_CP021112.1"/>
</dbReference>
<dbReference type="PROSITE" id="PS51387">
    <property type="entry name" value="FAD_PCMH"/>
    <property type="match status" value="1"/>
</dbReference>
<dbReference type="Proteomes" id="UP000194137">
    <property type="component" value="Chromosome"/>
</dbReference>
<dbReference type="KEGG" id="psin:CAK95_14255"/>
<name>A0A1W6ZS10_9HYPH</name>
<evidence type="ECO:0000256" key="2">
    <source>
        <dbReference type="ARBA" id="ARBA00022827"/>
    </source>
</evidence>
<evidence type="ECO:0000256" key="3">
    <source>
        <dbReference type="ARBA" id="ARBA00023002"/>
    </source>
</evidence>
<accession>A0A1W6ZS10</accession>
<dbReference type="SUPFAM" id="SSF55447">
    <property type="entry name" value="CO dehydrogenase flavoprotein C-terminal domain-like"/>
    <property type="match status" value="1"/>
</dbReference>
<dbReference type="GO" id="GO:0071949">
    <property type="term" value="F:FAD binding"/>
    <property type="evidence" value="ECO:0007669"/>
    <property type="project" value="InterPro"/>
</dbReference>
<dbReference type="STRING" id="1235591.CAK95_14255"/>
<dbReference type="Pfam" id="PF00941">
    <property type="entry name" value="FAD_binding_5"/>
    <property type="match status" value="1"/>
</dbReference>
<dbReference type="OrthoDB" id="9793944at2"/>
<dbReference type="InterPro" id="IPR016169">
    <property type="entry name" value="FAD-bd_PCMH_sub2"/>
</dbReference>
<dbReference type="PANTHER" id="PTHR42659:SF2">
    <property type="entry name" value="XANTHINE DEHYDROGENASE SUBUNIT C-RELATED"/>
    <property type="match status" value="1"/>
</dbReference>
<dbReference type="AlphaFoldDB" id="A0A1W6ZS10"/>
<evidence type="ECO:0000313" key="4">
    <source>
        <dbReference type="EMBL" id="ARQ00113.1"/>
    </source>
</evidence>
<organism evidence="4 5">
    <name type="scientific">Pseudorhodoplanes sinuspersici</name>
    <dbReference type="NCBI Taxonomy" id="1235591"/>
    <lineage>
        <taxon>Bacteria</taxon>
        <taxon>Pseudomonadati</taxon>
        <taxon>Pseudomonadota</taxon>
        <taxon>Alphaproteobacteria</taxon>
        <taxon>Hyphomicrobiales</taxon>
        <taxon>Pseudorhodoplanes</taxon>
    </lineage>
</organism>
<keyword evidence="5" id="KW-1185">Reference proteome</keyword>
<dbReference type="Gene3D" id="3.30.43.10">
    <property type="entry name" value="Uridine Diphospho-n-acetylenolpyruvylglucosamine Reductase, domain 2"/>
    <property type="match status" value="1"/>
</dbReference>
<dbReference type="InterPro" id="IPR016166">
    <property type="entry name" value="FAD-bd_PCMH"/>
</dbReference>
<dbReference type="InterPro" id="IPR051312">
    <property type="entry name" value="Diverse_Substr_Oxidored"/>
</dbReference>
<reference evidence="4 5" key="1">
    <citation type="submission" date="2017-05" db="EMBL/GenBank/DDBJ databases">
        <title>Full genome sequence of Pseudorhodoplanes sinuspersici.</title>
        <authorList>
            <person name="Dastgheib S.M.M."/>
            <person name="Shavandi M."/>
            <person name="Tirandaz H."/>
        </authorList>
    </citation>
    <scope>NUCLEOTIDE SEQUENCE [LARGE SCALE GENOMIC DNA]</scope>
    <source>
        <strain evidence="4 5">RIPI110</strain>
    </source>
</reference>
<dbReference type="Pfam" id="PF03450">
    <property type="entry name" value="CO_deh_flav_C"/>
    <property type="match status" value="1"/>
</dbReference>
<protein>
    <submittedName>
        <fullName evidence="4">Molybdopterin dehydrogenase</fullName>
    </submittedName>
</protein>
<dbReference type="Gene3D" id="3.30.390.50">
    <property type="entry name" value="CO dehydrogenase flavoprotein, C-terminal domain"/>
    <property type="match status" value="1"/>
</dbReference>
<dbReference type="SUPFAM" id="SSF56176">
    <property type="entry name" value="FAD-binding/transporter-associated domain-like"/>
    <property type="match status" value="1"/>
</dbReference>
<dbReference type="InterPro" id="IPR005107">
    <property type="entry name" value="CO_DH_flav_C"/>
</dbReference>
<dbReference type="EMBL" id="CP021112">
    <property type="protein sequence ID" value="ARQ00113.1"/>
    <property type="molecule type" value="Genomic_DNA"/>
</dbReference>
<keyword evidence="2" id="KW-0274">FAD</keyword>
<evidence type="ECO:0000256" key="1">
    <source>
        <dbReference type="ARBA" id="ARBA00022630"/>
    </source>
</evidence>